<evidence type="ECO:0000256" key="1">
    <source>
        <dbReference type="SAM" id="Phobius"/>
    </source>
</evidence>
<keyword evidence="1" id="KW-0812">Transmembrane</keyword>
<evidence type="ECO:0000313" key="2">
    <source>
        <dbReference type="EMBL" id="ORY40235.1"/>
    </source>
</evidence>
<dbReference type="EMBL" id="MCGO01000036">
    <property type="protein sequence ID" value="ORY40235.1"/>
    <property type="molecule type" value="Genomic_DNA"/>
</dbReference>
<evidence type="ECO:0000313" key="3">
    <source>
        <dbReference type="Proteomes" id="UP000193642"/>
    </source>
</evidence>
<organism evidence="2 3">
    <name type="scientific">Rhizoclosmatium globosum</name>
    <dbReference type="NCBI Taxonomy" id="329046"/>
    <lineage>
        <taxon>Eukaryota</taxon>
        <taxon>Fungi</taxon>
        <taxon>Fungi incertae sedis</taxon>
        <taxon>Chytridiomycota</taxon>
        <taxon>Chytridiomycota incertae sedis</taxon>
        <taxon>Chytridiomycetes</taxon>
        <taxon>Chytridiales</taxon>
        <taxon>Chytriomycetaceae</taxon>
        <taxon>Rhizoclosmatium</taxon>
    </lineage>
</organism>
<feature type="transmembrane region" description="Helical" evidence="1">
    <location>
        <begin position="37"/>
        <end position="57"/>
    </location>
</feature>
<protein>
    <recommendedName>
        <fullName evidence="4">Cache domain-containing protein</fullName>
    </recommendedName>
</protein>
<comment type="caution">
    <text evidence="2">The sequence shown here is derived from an EMBL/GenBank/DDBJ whole genome shotgun (WGS) entry which is preliminary data.</text>
</comment>
<reference evidence="2 3" key="1">
    <citation type="submission" date="2016-07" db="EMBL/GenBank/DDBJ databases">
        <title>Pervasive Adenine N6-methylation of Active Genes in Fungi.</title>
        <authorList>
            <consortium name="DOE Joint Genome Institute"/>
            <person name="Mondo S.J."/>
            <person name="Dannebaum R.O."/>
            <person name="Kuo R.C."/>
            <person name="Labutti K."/>
            <person name="Haridas S."/>
            <person name="Kuo A."/>
            <person name="Salamov A."/>
            <person name="Ahrendt S.R."/>
            <person name="Lipzen A."/>
            <person name="Sullivan W."/>
            <person name="Andreopoulos W.B."/>
            <person name="Clum A."/>
            <person name="Lindquist E."/>
            <person name="Daum C."/>
            <person name="Ramamoorthy G.K."/>
            <person name="Gryganskyi A."/>
            <person name="Culley D."/>
            <person name="Magnuson J.K."/>
            <person name="James T.Y."/>
            <person name="O'Malley M.A."/>
            <person name="Stajich J.E."/>
            <person name="Spatafora J.W."/>
            <person name="Visel A."/>
            <person name="Grigoriev I.V."/>
        </authorList>
    </citation>
    <scope>NUCLEOTIDE SEQUENCE [LARGE SCALE GENOMIC DNA]</scope>
    <source>
        <strain evidence="2 3">JEL800</strain>
    </source>
</reference>
<accession>A0A1Y2C1P6</accession>
<gene>
    <name evidence="2" type="ORF">BCR33DRAFT_787762</name>
</gene>
<dbReference type="OrthoDB" id="2134330at2759"/>
<dbReference type="AlphaFoldDB" id="A0A1Y2C1P6"/>
<keyword evidence="1" id="KW-0472">Membrane</keyword>
<keyword evidence="1" id="KW-1133">Transmembrane helix</keyword>
<evidence type="ECO:0008006" key="4">
    <source>
        <dbReference type="Google" id="ProtNLM"/>
    </source>
</evidence>
<keyword evidence="3" id="KW-1185">Reference proteome</keyword>
<sequence length="343" mass="37864">MTILPFARASTATVSSTATNSSDISVVKKLKGWRPRFFMLMAIFIAASSITVGVLGWKLTFNAAKDNIEDLVQQIEDLISNRISAYILDQSDGMSDFVALQQDMFRENIFSASTPTRKNRTLQSMLMLLNRNRRTSVDIFFVTYPAGEISGYTYNATGSLQMWTQQGMTVTTWNCDDAGVPIGNPYSISTNIGDGTPKNPGNNNLLDNDTGISVAHVWNGRLFKTTVGIAVNKITGEKVVVGGDWTMVLLSQQLDIIHASIPYPLFIGIFGTAGSLIASSPRIINLSQDKSRMLELRELNNPFITDFTGYLNITYGAQLDFQSQLKLLKGFLHNKRDAGEPFM</sequence>
<dbReference type="Proteomes" id="UP000193642">
    <property type="component" value="Unassembled WGS sequence"/>
</dbReference>
<name>A0A1Y2C1P6_9FUNG</name>
<proteinExistence type="predicted"/>